<accession>A0A0H4PDA2</accession>
<keyword evidence="1" id="KW-0472">Membrane</keyword>
<sequence>MSLIPYVSIFFMVFYLSIVIGAFYLIYTWVNKFISLKKEQNDLLREIVKKMDKSQ</sequence>
<proteinExistence type="predicted"/>
<evidence type="ECO:0000256" key="1">
    <source>
        <dbReference type="SAM" id="Phobius"/>
    </source>
</evidence>
<protein>
    <submittedName>
        <fullName evidence="2">Uncharacterized protein</fullName>
    </submittedName>
</protein>
<reference evidence="2 3" key="1">
    <citation type="submission" date="2015-07" db="EMBL/GenBank/DDBJ databases">
        <authorList>
            <person name="Kim K.M."/>
        </authorList>
    </citation>
    <scope>NUCLEOTIDE SEQUENCE [LARGE SCALE GENOMIC DNA]</scope>
    <source>
        <strain evidence="2 3">KCTC 12363</strain>
    </source>
</reference>
<organism evidence="2 3">
    <name type="scientific">Cyclobacterium amurskyense</name>
    <dbReference type="NCBI Taxonomy" id="320787"/>
    <lineage>
        <taxon>Bacteria</taxon>
        <taxon>Pseudomonadati</taxon>
        <taxon>Bacteroidota</taxon>
        <taxon>Cytophagia</taxon>
        <taxon>Cytophagales</taxon>
        <taxon>Cyclobacteriaceae</taxon>
        <taxon>Cyclobacterium</taxon>
    </lineage>
</organism>
<keyword evidence="1" id="KW-0812">Transmembrane</keyword>
<gene>
    <name evidence="2" type="ORF">CA2015_1670</name>
</gene>
<keyword evidence="1" id="KW-1133">Transmembrane helix</keyword>
<keyword evidence="3" id="KW-1185">Reference proteome</keyword>
<evidence type="ECO:0000313" key="2">
    <source>
        <dbReference type="EMBL" id="AKP51105.1"/>
    </source>
</evidence>
<dbReference type="AlphaFoldDB" id="A0A0H4PDA2"/>
<dbReference type="Proteomes" id="UP000036520">
    <property type="component" value="Chromosome"/>
</dbReference>
<feature type="transmembrane region" description="Helical" evidence="1">
    <location>
        <begin position="6"/>
        <end position="30"/>
    </location>
</feature>
<name>A0A0H4PDA2_9BACT</name>
<dbReference type="KEGG" id="camu:CA2015_1670"/>
<evidence type="ECO:0000313" key="3">
    <source>
        <dbReference type="Proteomes" id="UP000036520"/>
    </source>
</evidence>
<dbReference type="EMBL" id="CP012040">
    <property type="protein sequence ID" value="AKP51105.1"/>
    <property type="molecule type" value="Genomic_DNA"/>
</dbReference>